<dbReference type="PANTHER" id="PTHR21646">
    <property type="entry name" value="UBIQUITIN CARBOXYL-TERMINAL HYDROLASE"/>
    <property type="match status" value="1"/>
</dbReference>
<dbReference type="STRING" id="796925.A0A137PBA2"/>
<dbReference type="InterPro" id="IPR001394">
    <property type="entry name" value="Peptidase_C19_UCH"/>
</dbReference>
<dbReference type="GO" id="GO:0008270">
    <property type="term" value="F:zinc ion binding"/>
    <property type="evidence" value="ECO:0007669"/>
    <property type="project" value="UniProtKB-KW"/>
</dbReference>
<feature type="domain" description="UBP-type" evidence="17">
    <location>
        <begin position="1"/>
        <end position="94"/>
    </location>
</feature>
<protein>
    <recommendedName>
        <fullName evidence="15">Ubiquitin carboxyl-terminal hydrolase</fullName>
        <ecNumber evidence="15">3.4.19.12</ecNumber>
    </recommendedName>
</protein>
<evidence type="ECO:0000313" key="18">
    <source>
        <dbReference type="EMBL" id="KXN72283.1"/>
    </source>
</evidence>
<dbReference type="PROSITE" id="PS50235">
    <property type="entry name" value="USP_3"/>
    <property type="match status" value="1"/>
</dbReference>
<dbReference type="AlphaFoldDB" id="A0A137PBA2"/>
<dbReference type="Pfam" id="PF00443">
    <property type="entry name" value="UCH"/>
    <property type="match status" value="1"/>
</dbReference>
<dbReference type="InterPro" id="IPR028889">
    <property type="entry name" value="USP"/>
</dbReference>
<reference evidence="18 19" key="1">
    <citation type="journal article" date="2015" name="Genome Biol. Evol.">
        <title>Phylogenomic analyses indicate that early fungi evolved digesting cell walls of algal ancestors of land plants.</title>
        <authorList>
            <person name="Chang Y."/>
            <person name="Wang S."/>
            <person name="Sekimoto S."/>
            <person name="Aerts A.L."/>
            <person name="Choi C."/>
            <person name="Clum A."/>
            <person name="LaButti K.M."/>
            <person name="Lindquist E.A."/>
            <person name="Yee Ngan C."/>
            <person name="Ohm R.A."/>
            <person name="Salamov A.A."/>
            <person name="Grigoriev I.V."/>
            <person name="Spatafora J.W."/>
            <person name="Berbee M.L."/>
        </authorList>
    </citation>
    <scope>NUCLEOTIDE SEQUENCE [LARGE SCALE GENOMIC DNA]</scope>
    <source>
        <strain evidence="18 19">NRRL 28638</strain>
    </source>
</reference>
<keyword evidence="5 14" id="KW-0863">Zinc-finger</keyword>
<evidence type="ECO:0000256" key="3">
    <source>
        <dbReference type="ARBA" id="ARBA00022670"/>
    </source>
</evidence>
<sequence>MQSLYHSLPLARCEDCHQNNQWLSICIQCFYMGCDTQLNNSHISYHLKQTQHAFSYNFQLKLIYCNLCENYILNSQIYHLIKFTKLILKLQLLNQSLNWLKSDTILNGFYFQKDLIKSHGNNQCKLIRGLRNLGSTCFLNSILQTFAHNRLLVDYYEKLDHMHDDFDSEFGGDGGNSMDENACLSCELTNFILDYYSDNFTPISPTNFLHKLWSTSKHLAGYHEHDAHELLMAVLNRLHEEDENHSSNSLECKCIIHQTFSGVLKSEVTCEACNTTTSTSDPFLDLSLHIEDSNNGEGFTLHDCLMKYIHPEPLPPDSYNCSSCNKPRQATKQMKLSKLPKVLCIQFKRFSQYPTPSKIDTPIQLPKYLDLLQYSHSNEESTPGLSPYQYQLFAVVNHIGSLDTGHYVNYCWNRNRWYLFNDQEIQLANDEEVYNSNPYLCFYMLSTLLTDNLGRGD</sequence>
<dbReference type="GO" id="GO:0006508">
    <property type="term" value="P:proteolysis"/>
    <property type="evidence" value="ECO:0007669"/>
    <property type="project" value="UniProtKB-KW"/>
</dbReference>
<dbReference type="EC" id="3.4.19.12" evidence="15"/>
<dbReference type="InterPro" id="IPR018200">
    <property type="entry name" value="USP_CS"/>
</dbReference>
<dbReference type="Pfam" id="PF02148">
    <property type="entry name" value="zf-UBP"/>
    <property type="match status" value="1"/>
</dbReference>
<dbReference type="PANTHER" id="PTHR21646:SF33">
    <property type="entry name" value="UBIQUITIN CARBOXYL-TERMINAL HYDROLASE 22"/>
    <property type="match status" value="1"/>
</dbReference>
<keyword evidence="11" id="KW-0804">Transcription</keyword>
<evidence type="ECO:0000313" key="19">
    <source>
        <dbReference type="Proteomes" id="UP000070444"/>
    </source>
</evidence>
<keyword evidence="19" id="KW-1185">Reference proteome</keyword>
<feature type="domain" description="USP" evidence="16">
    <location>
        <begin position="128"/>
        <end position="446"/>
    </location>
</feature>
<dbReference type="EMBL" id="KQ964456">
    <property type="protein sequence ID" value="KXN72283.1"/>
    <property type="molecule type" value="Genomic_DNA"/>
</dbReference>
<dbReference type="OrthoDB" id="289038at2759"/>
<dbReference type="SUPFAM" id="SSF54001">
    <property type="entry name" value="Cysteine proteinases"/>
    <property type="match status" value="1"/>
</dbReference>
<dbReference type="PROSITE" id="PS00973">
    <property type="entry name" value="USP_2"/>
    <property type="match status" value="1"/>
</dbReference>
<dbReference type="PROSITE" id="PS00972">
    <property type="entry name" value="USP_1"/>
    <property type="match status" value="1"/>
</dbReference>
<dbReference type="Gene3D" id="3.30.40.10">
    <property type="entry name" value="Zinc/RING finger domain, C3HC4 (zinc finger)"/>
    <property type="match status" value="1"/>
</dbReference>
<evidence type="ECO:0000256" key="7">
    <source>
        <dbReference type="ARBA" id="ARBA00022801"/>
    </source>
</evidence>
<dbReference type="Proteomes" id="UP000070444">
    <property type="component" value="Unassembled WGS sequence"/>
</dbReference>
<dbReference type="InterPro" id="IPR013083">
    <property type="entry name" value="Znf_RING/FYVE/PHD"/>
</dbReference>
<evidence type="ECO:0000256" key="9">
    <source>
        <dbReference type="ARBA" id="ARBA00022833"/>
    </source>
</evidence>
<keyword evidence="12" id="KW-0539">Nucleus</keyword>
<evidence type="ECO:0000259" key="16">
    <source>
        <dbReference type="PROSITE" id="PS50235"/>
    </source>
</evidence>
<dbReference type="OMA" id="TEKHIHE"/>
<evidence type="ECO:0000256" key="5">
    <source>
        <dbReference type="ARBA" id="ARBA00022771"/>
    </source>
</evidence>
<keyword evidence="4" id="KW-0479">Metal-binding</keyword>
<evidence type="ECO:0000256" key="13">
    <source>
        <dbReference type="ARBA" id="ARBA00038490"/>
    </source>
</evidence>
<keyword evidence="3 15" id="KW-0645">Protease</keyword>
<dbReference type="GO" id="GO:0005634">
    <property type="term" value="C:nucleus"/>
    <property type="evidence" value="ECO:0007669"/>
    <property type="project" value="UniProtKB-SubCell"/>
</dbReference>
<evidence type="ECO:0000259" key="17">
    <source>
        <dbReference type="PROSITE" id="PS50271"/>
    </source>
</evidence>
<evidence type="ECO:0000256" key="8">
    <source>
        <dbReference type="ARBA" id="ARBA00022807"/>
    </source>
</evidence>
<evidence type="ECO:0000256" key="1">
    <source>
        <dbReference type="ARBA" id="ARBA00000707"/>
    </source>
</evidence>
<dbReference type="GO" id="GO:0016579">
    <property type="term" value="P:protein deubiquitination"/>
    <property type="evidence" value="ECO:0007669"/>
    <property type="project" value="InterPro"/>
</dbReference>
<gene>
    <name evidence="18" type="ORF">CONCODRAFT_37140</name>
</gene>
<evidence type="ECO:0000256" key="12">
    <source>
        <dbReference type="ARBA" id="ARBA00023242"/>
    </source>
</evidence>
<keyword evidence="7 15" id="KW-0378">Hydrolase</keyword>
<organism evidence="18 19">
    <name type="scientific">Conidiobolus coronatus (strain ATCC 28846 / CBS 209.66 / NRRL 28638)</name>
    <name type="common">Delacroixia coronata</name>
    <dbReference type="NCBI Taxonomy" id="796925"/>
    <lineage>
        <taxon>Eukaryota</taxon>
        <taxon>Fungi</taxon>
        <taxon>Fungi incertae sedis</taxon>
        <taxon>Zoopagomycota</taxon>
        <taxon>Entomophthoromycotina</taxon>
        <taxon>Entomophthoromycetes</taxon>
        <taxon>Entomophthorales</taxon>
        <taxon>Ancylistaceae</taxon>
        <taxon>Conidiobolus</taxon>
    </lineage>
</organism>
<dbReference type="InterPro" id="IPR050185">
    <property type="entry name" value="Ub_carboxyl-term_hydrolase"/>
</dbReference>
<keyword evidence="8 15" id="KW-0788">Thiol protease</keyword>
<keyword evidence="6 15" id="KW-0833">Ubl conjugation pathway</keyword>
<evidence type="ECO:0000256" key="6">
    <source>
        <dbReference type="ARBA" id="ARBA00022786"/>
    </source>
</evidence>
<dbReference type="GO" id="GO:0004843">
    <property type="term" value="F:cysteine-type deubiquitinase activity"/>
    <property type="evidence" value="ECO:0007669"/>
    <property type="project" value="UniProtKB-UniRule"/>
</dbReference>
<keyword evidence="9" id="KW-0862">Zinc</keyword>
<evidence type="ECO:0000256" key="15">
    <source>
        <dbReference type="RuleBase" id="RU366025"/>
    </source>
</evidence>
<proteinExistence type="inferred from homology"/>
<comment type="subcellular location">
    <subcellularLocation>
        <location evidence="2">Nucleus</location>
    </subcellularLocation>
</comment>
<dbReference type="InterPro" id="IPR001607">
    <property type="entry name" value="Znf_UBP"/>
</dbReference>
<comment type="catalytic activity">
    <reaction evidence="1 15">
        <text>Thiol-dependent hydrolysis of ester, thioester, amide, peptide and isopeptide bonds formed by the C-terminal Gly of ubiquitin (a 76-residue protein attached to proteins as an intracellular targeting signal).</text>
        <dbReference type="EC" id="3.4.19.12"/>
    </reaction>
</comment>
<evidence type="ECO:0000256" key="11">
    <source>
        <dbReference type="ARBA" id="ARBA00023163"/>
    </source>
</evidence>
<keyword evidence="10" id="KW-0805">Transcription regulation</keyword>
<accession>A0A137PBA2</accession>
<evidence type="ECO:0000256" key="10">
    <source>
        <dbReference type="ARBA" id="ARBA00023015"/>
    </source>
</evidence>
<dbReference type="SUPFAM" id="SSF57850">
    <property type="entry name" value="RING/U-box"/>
    <property type="match status" value="1"/>
</dbReference>
<dbReference type="PROSITE" id="PS50271">
    <property type="entry name" value="ZF_UBP"/>
    <property type="match status" value="1"/>
</dbReference>
<evidence type="ECO:0000256" key="4">
    <source>
        <dbReference type="ARBA" id="ARBA00022723"/>
    </source>
</evidence>
<dbReference type="InterPro" id="IPR038765">
    <property type="entry name" value="Papain-like_cys_pep_sf"/>
</dbReference>
<evidence type="ECO:0000256" key="2">
    <source>
        <dbReference type="ARBA" id="ARBA00004123"/>
    </source>
</evidence>
<dbReference type="Gene3D" id="3.90.70.10">
    <property type="entry name" value="Cysteine proteinases"/>
    <property type="match status" value="1"/>
</dbReference>
<comment type="similarity">
    <text evidence="13">Belongs to the peptidase C19 family. UBP8 subfamily.</text>
</comment>
<name>A0A137PBA2_CONC2</name>
<evidence type="ECO:0000256" key="14">
    <source>
        <dbReference type="PROSITE-ProRule" id="PRU00502"/>
    </source>
</evidence>